<gene>
    <name evidence="2" type="ORF">HNQ75_002403</name>
</gene>
<dbReference type="Pfam" id="PF13946">
    <property type="entry name" value="DUF4214"/>
    <property type="match status" value="1"/>
</dbReference>
<proteinExistence type="predicted"/>
<dbReference type="Proteomes" id="UP000535501">
    <property type="component" value="Unassembled WGS sequence"/>
</dbReference>
<accession>A0A7X0DES1</accession>
<feature type="domain" description="DUF4214" evidence="1">
    <location>
        <begin position="452"/>
        <end position="501"/>
    </location>
</feature>
<evidence type="ECO:0000313" key="3">
    <source>
        <dbReference type="Proteomes" id="UP000535501"/>
    </source>
</evidence>
<dbReference type="InterPro" id="IPR049804">
    <property type="entry name" value="Choice_anch_L"/>
</dbReference>
<evidence type="ECO:0000259" key="1">
    <source>
        <dbReference type="Pfam" id="PF13946"/>
    </source>
</evidence>
<dbReference type="EMBL" id="JACHEJ010000005">
    <property type="protein sequence ID" value="MBB6180424.1"/>
    <property type="molecule type" value="Genomic_DNA"/>
</dbReference>
<keyword evidence="3" id="KW-1185">Reference proteome</keyword>
<organism evidence="2 3">
    <name type="scientific">Pseudorhizobium flavum</name>
    <dbReference type="NCBI Taxonomy" id="1335061"/>
    <lineage>
        <taxon>Bacteria</taxon>
        <taxon>Pseudomonadati</taxon>
        <taxon>Pseudomonadota</taxon>
        <taxon>Alphaproteobacteria</taxon>
        <taxon>Hyphomicrobiales</taxon>
        <taxon>Rhizobiaceae</taxon>
        <taxon>Rhizobium/Agrobacterium group</taxon>
        <taxon>Pseudorhizobium</taxon>
    </lineage>
</organism>
<dbReference type="RefSeq" id="WP_077548494.1">
    <property type="nucleotide sequence ID" value="NZ_JACHEJ010000005.1"/>
</dbReference>
<dbReference type="NCBIfam" id="NF038133">
    <property type="entry name" value="choice_anch_L"/>
    <property type="match status" value="1"/>
</dbReference>
<sequence>MQTKTVKSSVSETVSFEQAVALLGVNNMNDVAASFLVSELSANGTVSNVVYTGVGGAAYLVGNLGLGAVGNFSGGILLSTGDFPPTSNTQSSYGRSNSAPGDGDLTTTVKAAFSGAGTTNDAAIIEFTVNVTQADIDGIKFDVIFGSDEFPEYSDTTFVDIAAIYVNDKNYALFDSDALKPLSILDGNLPYFNDNTGSAFPIEWDGFSSKLSIRAPVKLGLNTIKIAIADTGDYIYDSGLYINNIELTAGGGTIGEPVKAVDGTSGNDVLEASLLKEGFVLAGGSDSISGTLEDLNGDIVEGFGEDDTLIFQSVVLGPQNLQVLQGSAILNIDSNLDGIVDSTVTLSGNFSGAAFAFQQLGGNSHLTVDLASSPGIINSLSFEKQLEVIYFGYFDRAADGEGFSFWLDQNVKAQASGQSAEVALTNIANSFRPQPETVALYPALGIDNPDFSSTEFQQQLSDFLDDVYQNLFNRAPDAEGKSYWTGQILSGEVGLGAAILAIANGAIGDDVAIVLNKAEASLYFTNETDDANLPVNSDFLAQARAVLAGVDGSAASVAASKAQTDLYIDTQPSFAIEYHAELAVWADDDPDGDLVELVGVADTSETAVDATW</sequence>
<comment type="caution">
    <text evidence="2">The sequence shown here is derived from an EMBL/GenBank/DDBJ whole genome shotgun (WGS) entry which is preliminary data.</text>
</comment>
<protein>
    <recommendedName>
        <fullName evidence="1">DUF4214 domain-containing protein</fullName>
    </recommendedName>
</protein>
<evidence type="ECO:0000313" key="2">
    <source>
        <dbReference type="EMBL" id="MBB6180424.1"/>
    </source>
</evidence>
<dbReference type="AlphaFoldDB" id="A0A7X0DES1"/>
<name>A0A7X0DES1_9HYPH</name>
<reference evidence="2 3" key="1">
    <citation type="submission" date="2020-08" db="EMBL/GenBank/DDBJ databases">
        <title>Genomic Encyclopedia of Type Strains, Phase IV (KMG-IV): sequencing the most valuable type-strain genomes for metagenomic binning, comparative biology and taxonomic classification.</title>
        <authorList>
            <person name="Goeker M."/>
        </authorList>
    </citation>
    <scope>NUCLEOTIDE SEQUENCE [LARGE SCALE GENOMIC DNA]</scope>
    <source>
        <strain evidence="2 3">DSM 102134</strain>
    </source>
</reference>
<dbReference type="InterPro" id="IPR025282">
    <property type="entry name" value="DUF4214"/>
</dbReference>